<dbReference type="KEGG" id="this:HZT40_21530"/>
<proteinExistence type="predicted"/>
<organism evidence="1 2">
    <name type="scientific">Candidatus Thiothrix singaporensis</name>
    <dbReference type="NCBI Taxonomy" id="2799669"/>
    <lineage>
        <taxon>Bacteria</taxon>
        <taxon>Pseudomonadati</taxon>
        <taxon>Pseudomonadota</taxon>
        <taxon>Gammaproteobacteria</taxon>
        <taxon>Thiotrichales</taxon>
        <taxon>Thiotrichaceae</taxon>
        <taxon>Thiothrix</taxon>
    </lineage>
</organism>
<dbReference type="EMBL" id="CP059265">
    <property type="protein sequence ID" value="QLQ33762.1"/>
    <property type="molecule type" value="Genomic_DNA"/>
</dbReference>
<accession>A0A7L6AXT8</accession>
<reference evidence="1" key="1">
    <citation type="submission" date="2020-06" db="EMBL/GenBank/DDBJ databases">
        <title>Analysis procedures for assessing recovery of high quality, complete, closed genomes from Nanopore long read metagenome sequencing.</title>
        <authorList>
            <person name="Bessarab I."/>
            <person name="Arumugam K."/>
            <person name="Haryono M."/>
            <person name="Liu X."/>
            <person name="Roy S."/>
            <person name="Zuniga-Montanez R.E."/>
            <person name="Qiu G."/>
            <person name="Drautz-Moses D.I."/>
            <person name="Law Y.Y."/>
            <person name="Wuertz S."/>
            <person name="Lauro F.M."/>
            <person name="Huson D.H."/>
            <person name="Williams R.B."/>
        </authorList>
    </citation>
    <scope>NUCLEOTIDE SEQUENCE [LARGE SCALE GENOMIC DNA]</scope>
    <source>
        <strain evidence="1">SSD2</strain>
    </source>
</reference>
<keyword evidence="2" id="KW-1185">Reference proteome</keyword>
<dbReference type="Proteomes" id="UP000510621">
    <property type="component" value="Chromosome"/>
</dbReference>
<dbReference type="AlphaFoldDB" id="A0A7L6AXT8"/>
<sequence>MTANEPNITNKNSDLLWETVSEVVDQLQYFVDQADDKATSFAELIQKLLEVERLPGINREELSIVYCEYGTQDYKLIVYAGKKSKMTSLPKALLILITNSSRTLPSTQ</sequence>
<gene>
    <name evidence="1" type="ORF">HZT40_21530</name>
</gene>
<protein>
    <submittedName>
        <fullName evidence="1">Uncharacterized protein</fullName>
    </submittedName>
</protein>
<evidence type="ECO:0000313" key="2">
    <source>
        <dbReference type="Proteomes" id="UP000510621"/>
    </source>
</evidence>
<name>A0A7L6AXT8_9GAMM</name>
<evidence type="ECO:0000313" key="1">
    <source>
        <dbReference type="EMBL" id="QLQ33762.1"/>
    </source>
</evidence>